<dbReference type="Gene3D" id="3.50.50.60">
    <property type="entry name" value="FAD/NAD(P)-binding domain"/>
    <property type="match status" value="1"/>
</dbReference>
<dbReference type="InterPro" id="IPR017927">
    <property type="entry name" value="FAD-bd_FR_type"/>
</dbReference>
<evidence type="ECO:0000313" key="2">
    <source>
        <dbReference type="EMBL" id="WXA90989.1"/>
    </source>
</evidence>
<dbReference type="SUPFAM" id="SSF51971">
    <property type="entry name" value="Nucleotide-binding domain"/>
    <property type="match status" value="1"/>
</dbReference>
<dbReference type="PANTHER" id="PTHR43513">
    <property type="entry name" value="DIHYDROOROTATE DEHYDROGENASE B (NAD(+)), ELECTRON TRANSFER SUBUNIT"/>
    <property type="match status" value="1"/>
</dbReference>
<dbReference type="EMBL" id="CP089982">
    <property type="protein sequence ID" value="WXA90989.1"/>
    <property type="molecule type" value="Genomic_DNA"/>
</dbReference>
<dbReference type="InterPro" id="IPR039261">
    <property type="entry name" value="FNR_nucleotide-bd"/>
</dbReference>
<reference evidence="2 3" key="1">
    <citation type="submission" date="2021-12" db="EMBL/GenBank/DDBJ databases">
        <title>Discovery of the Pendulisporaceae a myxobacterial family with distinct sporulation behavior and unique specialized metabolism.</title>
        <authorList>
            <person name="Garcia R."/>
            <person name="Popoff A."/>
            <person name="Bader C.D."/>
            <person name="Loehr J."/>
            <person name="Walesch S."/>
            <person name="Walt C."/>
            <person name="Boldt J."/>
            <person name="Bunk B."/>
            <person name="Haeckl F.J.F.P.J."/>
            <person name="Gunesch A.P."/>
            <person name="Birkelbach J."/>
            <person name="Nuebel U."/>
            <person name="Pietschmann T."/>
            <person name="Bach T."/>
            <person name="Mueller R."/>
        </authorList>
    </citation>
    <scope>NUCLEOTIDE SEQUENCE [LARGE SCALE GENOMIC DNA]</scope>
    <source>
        <strain evidence="2 3">MSr12523</strain>
    </source>
</reference>
<keyword evidence="3" id="KW-1185">Reference proteome</keyword>
<dbReference type="CDD" id="cd06192">
    <property type="entry name" value="DHOD_e_trans_like"/>
    <property type="match status" value="1"/>
</dbReference>
<dbReference type="PROSITE" id="PS51384">
    <property type="entry name" value="FAD_FR"/>
    <property type="match status" value="1"/>
</dbReference>
<dbReference type="SUPFAM" id="SSF52343">
    <property type="entry name" value="Ferredoxin reductase-like, C-terminal NADP-linked domain"/>
    <property type="match status" value="1"/>
</dbReference>
<dbReference type="Gene3D" id="1.10.1060.10">
    <property type="entry name" value="Alpha-helical ferredoxin"/>
    <property type="match status" value="1"/>
</dbReference>
<evidence type="ECO:0000313" key="3">
    <source>
        <dbReference type="Proteomes" id="UP001379533"/>
    </source>
</evidence>
<sequence>MTSPDKEIAAAAPPELKLGIPGFAYEDLFDPARLADLHTAFEADFAARAPEAHAQFDAYRRVRGEGMTPEQRSEALLAAAPHFSSFVGRLFGVEAELARLRDEVASRGPLWKFKHEFAKKRVLGNAAGKNWKALGHDDARAALVSRVAIAAVQTEQADEELVTARAVLALLEVDDTARKVKKGGGATWTDELRARAHTVAEALRAEGVAGELDDESAVALALDAIEAYLAARRADHHDPVAKWPSLRQPKTLDYSKLVQLRRPDPAIPELFVGEEHERRERNFTLTDRRYNARQTEQEIDYCILCHNRDKDSCSKGLLDPKQHVIKKNPLGVGLDGCPLEEKISEMHTLRGQGDPLGALALVTVDNPMCPGTGHRICNDCMKACIFQKQEPVNIPQVETRVLTEVLELPWGLEIYGFLTRFNPLNIARPHIKPYNGKNVLVVGLGPAGYTLAHHLACEGFGVIAVDGLKIEPLPATLTGRDREAPDPVHDFNKLYGELDERILLGFGGVSEYGITVRWDKNFLTVVYLTLSRHKNLRIYGGVRFGGTLTLDDVWDLGIDHVAIAAGAGKPTIIDMKNNLARGIRKASDFLMALQLTGAYKKSSIANLQIALPAVVIGGGLTAIDTATELLAYYVIQIEKTRERFQQLLSDRTMDDVKGMFDAEEWELLQQHLAHAEELAAEKALAKKENREPRVQQLCDKWGGVSLVYRKTLQDSPAYRLNHEEVEKSLEEGVRYIENMSPVEAVLDERAHVRGIKFKRKDGSLIELPARTVCVAAGTNPNVTYEREYEGTFQLDERQYFFKAHRAEVDASGLVTLVPVSGSEVGFFTSYQKGRRTVSFYGDNHPRYAGSVVKAMSSAKDGYPRVVALFPEIQQLLASEQPARDRALRETFAKLDQELVAQVVGVNRLTQTIVEVVVRAPLAARKFKPGQFYRLQNFETFAPIVDNTRLAMEGLALTGAWVDEEKGEMGTIVLEMGGSSRLCAALRPGEPVILMGPTGTPTEIAHGETVLLCGGGLGNAVLFSIARAFKALGSRVLYFAGYKRGEDLFKQDDIERYTDQVIWCTDMGKEIAPRRPQDRQFRGNIVEGMRAYAEGQLGSVDIPLSTVNRIIAIGSDRMMAAVKEARHGVLAPKLNPVHRAIASINSPMQCMMKEVCAQCLQKHVDPVTKKETVVFSCFNQDQEIDSVDFQHLRERLRINSMQEKLADAWLVRLLAKKPDLLRV</sequence>
<dbReference type="PRINTS" id="PR00368">
    <property type="entry name" value="FADPNR"/>
</dbReference>
<name>A0ABZ2JWY6_9BACT</name>
<dbReference type="InterPro" id="IPR023753">
    <property type="entry name" value="FAD/NAD-binding_dom"/>
</dbReference>
<dbReference type="InterPro" id="IPR036188">
    <property type="entry name" value="FAD/NAD-bd_sf"/>
</dbReference>
<dbReference type="Gene3D" id="3.40.50.80">
    <property type="entry name" value="Nucleotide-binding domain of ferredoxin-NADP reductase (FNR) module"/>
    <property type="match status" value="1"/>
</dbReference>
<dbReference type="SUPFAM" id="SSF63380">
    <property type="entry name" value="Riboflavin synthase domain-like"/>
    <property type="match status" value="1"/>
</dbReference>
<proteinExistence type="predicted"/>
<dbReference type="Pfam" id="PF07992">
    <property type="entry name" value="Pyr_redox_2"/>
    <property type="match status" value="1"/>
</dbReference>
<dbReference type="RefSeq" id="WP_394841609.1">
    <property type="nucleotide sequence ID" value="NZ_CP089982.1"/>
</dbReference>
<evidence type="ECO:0000259" key="1">
    <source>
        <dbReference type="PROSITE" id="PS51384"/>
    </source>
</evidence>
<gene>
    <name evidence="2" type="ORF">LZC95_31615</name>
</gene>
<protein>
    <submittedName>
        <fullName evidence="2">FAD-dependent oxidoreductase</fullName>
    </submittedName>
</protein>
<organism evidence="2 3">
    <name type="scientific">Pendulispora brunnea</name>
    <dbReference type="NCBI Taxonomy" id="2905690"/>
    <lineage>
        <taxon>Bacteria</taxon>
        <taxon>Pseudomonadati</taxon>
        <taxon>Myxococcota</taxon>
        <taxon>Myxococcia</taxon>
        <taxon>Myxococcales</taxon>
        <taxon>Sorangiineae</taxon>
        <taxon>Pendulisporaceae</taxon>
        <taxon>Pendulispora</taxon>
    </lineage>
</organism>
<dbReference type="InterPro" id="IPR009051">
    <property type="entry name" value="Helical_ferredxn"/>
</dbReference>
<dbReference type="PANTHER" id="PTHR43513:SF3">
    <property type="entry name" value="DIHYDROOROTATE DEHYDROGENASE B (NAD(+)), ELECTRON TRANSFER SUBUNIT-RELATED"/>
    <property type="match status" value="1"/>
</dbReference>
<dbReference type="Gene3D" id="2.40.30.10">
    <property type="entry name" value="Translation factors"/>
    <property type="match status" value="1"/>
</dbReference>
<dbReference type="Proteomes" id="UP001379533">
    <property type="component" value="Chromosome"/>
</dbReference>
<feature type="domain" description="FAD-binding FR-type" evidence="1">
    <location>
        <begin position="895"/>
        <end position="1003"/>
    </location>
</feature>
<dbReference type="InterPro" id="IPR050353">
    <property type="entry name" value="PyrK_electron_transfer"/>
</dbReference>
<accession>A0ABZ2JWY6</accession>
<dbReference type="InterPro" id="IPR017938">
    <property type="entry name" value="Riboflavin_synthase-like_b-brl"/>
</dbReference>